<dbReference type="Proteomes" id="UP001605036">
    <property type="component" value="Unassembled WGS sequence"/>
</dbReference>
<comment type="caution">
    <text evidence="2">The sequence shown here is derived from an EMBL/GenBank/DDBJ whole genome shotgun (WGS) entry which is preliminary data.</text>
</comment>
<evidence type="ECO:0000313" key="3">
    <source>
        <dbReference type="Proteomes" id="UP001605036"/>
    </source>
</evidence>
<keyword evidence="1" id="KW-1133">Transmembrane helix</keyword>
<name>A0ABD1YD30_9MARC</name>
<organism evidence="2 3">
    <name type="scientific">Riccia fluitans</name>
    <dbReference type="NCBI Taxonomy" id="41844"/>
    <lineage>
        <taxon>Eukaryota</taxon>
        <taxon>Viridiplantae</taxon>
        <taxon>Streptophyta</taxon>
        <taxon>Embryophyta</taxon>
        <taxon>Marchantiophyta</taxon>
        <taxon>Marchantiopsida</taxon>
        <taxon>Marchantiidae</taxon>
        <taxon>Marchantiales</taxon>
        <taxon>Ricciaceae</taxon>
        <taxon>Riccia</taxon>
    </lineage>
</organism>
<evidence type="ECO:0000256" key="1">
    <source>
        <dbReference type="SAM" id="Phobius"/>
    </source>
</evidence>
<evidence type="ECO:0000313" key="2">
    <source>
        <dbReference type="EMBL" id="KAL2628580.1"/>
    </source>
</evidence>
<proteinExistence type="predicted"/>
<protein>
    <submittedName>
        <fullName evidence="2">Uncharacterized protein</fullName>
    </submittedName>
</protein>
<feature type="transmembrane region" description="Helical" evidence="1">
    <location>
        <begin position="50"/>
        <end position="71"/>
    </location>
</feature>
<keyword evidence="1" id="KW-0472">Membrane</keyword>
<gene>
    <name evidence="2" type="ORF">R1flu_013266</name>
</gene>
<sequence length="119" mass="12250">MPTGVPSEDVTPEVLLAPDSALVGSDFDEAGINRYCGTSSPANRLTTNSLLIGLNAVISSIVSEILASLIWQNMISCTRSTSAATRSGFVCPTELACSWSGSGCRIVPVDPTEASGTPS</sequence>
<dbReference type="AlphaFoldDB" id="A0ABD1YD30"/>
<dbReference type="EMBL" id="JBHFFA010000004">
    <property type="protein sequence ID" value="KAL2628580.1"/>
    <property type="molecule type" value="Genomic_DNA"/>
</dbReference>
<keyword evidence="1" id="KW-0812">Transmembrane</keyword>
<keyword evidence="3" id="KW-1185">Reference proteome</keyword>
<reference evidence="2 3" key="1">
    <citation type="submission" date="2024-09" db="EMBL/GenBank/DDBJ databases">
        <title>Chromosome-scale assembly of Riccia fluitans.</title>
        <authorList>
            <person name="Paukszto L."/>
            <person name="Sawicki J."/>
            <person name="Karawczyk K."/>
            <person name="Piernik-Szablinska J."/>
            <person name="Szczecinska M."/>
            <person name="Mazdziarz M."/>
        </authorList>
    </citation>
    <scope>NUCLEOTIDE SEQUENCE [LARGE SCALE GENOMIC DNA]</scope>
    <source>
        <strain evidence="2">Rf_01</strain>
        <tissue evidence="2">Aerial parts of the thallus</tissue>
    </source>
</reference>
<accession>A0ABD1YD30</accession>